<comment type="caution">
    <text evidence="7">The sequence shown here is derived from an EMBL/GenBank/DDBJ whole genome shotgun (WGS) entry which is preliminary data.</text>
</comment>
<dbReference type="SUPFAM" id="SSF52091">
    <property type="entry name" value="SpoIIaa-like"/>
    <property type="match status" value="1"/>
</dbReference>
<dbReference type="Pfam" id="PF00916">
    <property type="entry name" value="Sulfate_transp"/>
    <property type="match status" value="1"/>
</dbReference>
<reference evidence="7 8" key="1">
    <citation type="journal article" date="2010" name="J. Bacteriol.">
        <title>Genome sequence of Lentisphaera araneosa HTCC2155T, the type species of the order Lentisphaerales in the phylum Lentisphaerae.</title>
        <authorList>
            <person name="Thrash J.C."/>
            <person name="Cho J.C."/>
            <person name="Vergin K.L."/>
            <person name="Morris R.M."/>
            <person name="Giovannoni S.J."/>
        </authorList>
    </citation>
    <scope>NUCLEOTIDE SEQUENCE [LARGE SCALE GENOMIC DNA]</scope>
    <source>
        <strain evidence="7 8">HTCC2155</strain>
    </source>
</reference>
<evidence type="ECO:0000256" key="5">
    <source>
        <dbReference type="SAM" id="Phobius"/>
    </source>
</evidence>
<name>A6DNX0_9BACT</name>
<evidence type="ECO:0000256" key="1">
    <source>
        <dbReference type="ARBA" id="ARBA00004141"/>
    </source>
</evidence>
<gene>
    <name evidence="7" type="ORF">LNTAR_19070</name>
</gene>
<keyword evidence="8" id="KW-1185">Reference proteome</keyword>
<feature type="transmembrane region" description="Helical" evidence="5">
    <location>
        <begin position="365"/>
        <end position="382"/>
    </location>
</feature>
<protein>
    <submittedName>
        <fullName evidence="7">Putative sulfate transporter</fullName>
    </submittedName>
</protein>
<feature type="domain" description="STAS" evidence="6">
    <location>
        <begin position="454"/>
        <end position="558"/>
    </location>
</feature>
<evidence type="ECO:0000313" key="7">
    <source>
        <dbReference type="EMBL" id="EDM26779.1"/>
    </source>
</evidence>
<sequence>MTKKLFPFVNWFPMKSINLKDDLIAGITVALLLVPQSMAYAELAGLPVRYGLYAAIIPVALMALFGSMAQISGGPTAMTGIITASVLFPLVQDIPPEFRDARYIELAILLSLTVGICRLLMGVFKLSSLVNLISHPVIAGFTNAAAIVIALSQLPKLLGVTEVYIEQEFMGLIKSFAHFSDKIDQIHPLSAITGTLSLIGLVYLKKIYRKIPWPLVIVACSCFVFWKCDVVNESLIVGEIPSSFPALRFPQNSHGQWLDTLITLIPASIMITLIGFVETVSISKAISLKTRQPMNLDQELIGQGVGSIAGSFAQAYPVGSSFTRSALNLASGARTGMSNIFAVITVILVLLFLTPALYYLPKATLSAMIISSTFGLIDFEPIRVSWRVMRREGIVAIFTFVATLCFAPSIMDGFLWGAGISIAAYLYRTMKPRIDVFDWSEKCPLHLRTRSHHISALRFRCAIFFASVEAFEESIITCLAKNKNTRYMLIEAQSINRIDASGEWGLRNLVKDLKKNKVELVFAGLPPEACEMIQKTQLDELIGLNNFYPNSEAAINALHERINGNNLEYMI</sequence>
<evidence type="ECO:0000256" key="2">
    <source>
        <dbReference type="ARBA" id="ARBA00022692"/>
    </source>
</evidence>
<feature type="transmembrane region" description="Helical" evidence="5">
    <location>
        <begin position="186"/>
        <end position="204"/>
    </location>
</feature>
<evidence type="ECO:0000256" key="4">
    <source>
        <dbReference type="ARBA" id="ARBA00023136"/>
    </source>
</evidence>
<dbReference type="InterPro" id="IPR001902">
    <property type="entry name" value="SLC26A/SulP_fam"/>
</dbReference>
<evidence type="ECO:0000259" key="6">
    <source>
        <dbReference type="PROSITE" id="PS50801"/>
    </source>
</evidence>
<feature type="transmembrane region" description="Helical" evidence="5">
    <location>
        <begin position="133"/>
        <end position="154"/>
    </location>
</feature>
<dbReference type="InterPro" id="IPR002645">
    <property type="entry name" value="STAS_dom"/>
</dbReference>
<dbReference type="PANTHER" id="PTHR11814">
    <property type="entry name" value="SULFATE TRANSPORTER"/>
    <property type="match status" value="1"/>
</dbReference>
<dbReference type="Pfam" id="PF01740">
    <property type="entry name" value="STAS"/>
    <property type="match status" value="1"/>
</dbReference>
<feature type="transmembrane region" description="Helical" evidence="5">
    <location>
        <begin position="211"/>
        <end position="226"/>
    </location>
</feature>
<keyword evidence="3 5" id="KW-1133">Transmembrane helix</keyword>
<dbReference type="Gene3D" id="3.30.750.24">
    <property type="entry name" value="STAS domain"/>
    <property type="match status" value="1"/>
</dbReference>
<dbReference type="GO" id="GO:0055085">
    <property type="term" value="P:transmembrane transport"/>
    <property type="evidence" value="ECO:0007669"/>
    <property type="project" value="InterPro"/>
</dbReference>
<proteinExistence type="predicted"/>
<keyword evidence="4 5" id="KW-0472">Membrane</keyword>
<dbReference type="Proteomes" id="UP000004947">
    <property type="component" value="Unassembled WGS sequence"/>
</dbReference>
<organism evidence="7 8">
    <name type="scientific">Lentisphaera araneosa HTCC2155</name>
    <dbReference type="NCBI Taxonomy" id="313628"/>
    <lineage>
        <taxon>Bacteria</taxon>
        <taxon>Pseudomonadati</taxon>
        <taxon>Lentisphaerota</taxon>
        <taxon>Lentisphaeria</taxon>
        <taxon>Lentisphaerales</taxon>
        <taxon>Lentisphaeraceae</taxon>
        <taxon>Lentisphaera</taxon>
    </lineage>
</organism>
<accession>A6DNX0</accession>
<dbReference type="eggNOG" id="COG0659">
    <property type="taxonomic scope" value="Bacteria"/>
</dbReference>
<feature type="transmembrane region" description="Helical" evidence="5">
    <location>
        <begin position="261"/>
        <end position="282"/>
    </location>
</feature>
<dbReference type="InterPro" id="IPR011547">
    <property type="entry name" value="SLC26A/SulP_dom"/>
</dbReference>
<dbReference type="STRING" id="313628.LNTAR_19070"/>
<feature type="transmembrane region" description="Helical" evidence="5">
    <location>
        <begin position="103"/>
        <end position="121"/>
    </location>
</feature>
<dbReference type="InterPro" id="IPR036513">
    <property type="entry name" value="STAS_dom_sf"/>
</dbReference>
<feature type="transmembrane region" description="Helical" evidence="5">
    <location>
        <begin position="340"/>
        <end position="359"/>
    </location>
</feature>
<dbReference type="GO" id="GO:0016020">
    <property type="term" value="C:membrane"/>
    <property type="evidence" value="ECO:0007669"/>
    <property type="project" value="UniProtKB-SubCell"/>
</dbReference>
<dbReference type="OrthoDB" id="9769739at2"/>
<evidence type="ECO:0000313" key="8">
    <source>
        <dbReference type="Proteomes" id="UP000004947"/>
    </source>
</evidence>
<feature type="transmembrane region" description="Helical" evidence="5">
    <location>
        <begin position="51"/>
        <end position="68"/>
    </location>
</feature>
<dbReference type="PROSITE" id="PS50801">
    <property type="entry name" value="STAS"/>
    <property type="match status" value="1"/>
</dbReference>
<dbReference type="EMBL" id="ABCK01000014">
    <property type="protein sequence ID" value="EDM26779.1"/>
    <property type="molecule type" value="Genomic_DNA"/>
</dbReference>
<keyword evidence="2 5" id="KW-0812">Transmembrane</keyword>
<dbReference type="AlphaFoldDB" id="A6DNX0"/>
<comment type="subcellular location">
    <subcellularLocation>
        <location evidence="1">Membrane</location>
        <topology evidence="1">Multi-pass membrane protein</topology>
    </subcellularLocation>
</comment>
<evidence type="ECO:0000256" key="3">
    <source>
        <dbReference type="ARBA" id="ARBA00022989"/>
    </source>
</evidence>
<feature type="transmembrane region" description="Helical" evidence="5">
    <location>
        <begin position="394"/>
        <end position="427"/>
    </location>
</feature>
<dbReference type="CDD" id="cd07042">
    <property type="entry name" value="STAS_SulP_like_sulfate_transporter"/>
    <property type="match status" value="1"/>
</dbReference>
<dbReference type="RefSeq" id="WP_007279557.1">
    <property type="nucleotide sequence ID" value="NZ_ABCK01000014.1"/>
</dbReference>